<protein>
    <submittedName>
        <fullName evidence="1">Uncharacterized protein</fullName>
    </submittedName>
</protein>
<accession>A0ACB8XCU4</accession>
<dbReference type="Proteomes" id="UP000831701">
    <property type="component" value="Chromosome 1"/>
</dbReference>
<keyword evidence="2" id="KW-1185">Reference proteome</keyword>
<gene>
    <name evidence="1" type="ORF">L3Q82_008912</name>
</gene>
<comment type="caution">
    <text evidence="1">The sequence shown here is derived from an EMBL/GenBank/DDBJ whole genome shotgun (WGS) entry which is preliminary data.</text>
</comment>
<sequence length="416" mass="48086">MQPAGRLRLRPWLEEQIQSGRYPGVSWLDQSARIFQIPWKHAARHGWSIDRDATLFRSWAMHTGRYRPGKDKPDPKTWKANFRCALNSLPDICELQEHSRKRGSNAYRVYRMLPSTQTHRRRRGLRLFSRTRERQASLGDDTYTAHTWQTTATRPTSDPLQKVEAPAEDMFGSTQAHGMWEAKPEDQEQTEAVFKLMDHLSSTDLWNQTGEQRGWRTHALWDHWHCAGDDNPYSLYTENYNDLLAPNYIKELSDCIGENIKLLVDRPDGTYCFRLHNDRVYYMSEKILKLATNISRDKLVSVGTCFGKFTKTTKFRLHITALDFLAPYAKFKVWVKPGAEQSFLYGNHVLKSGLGRITENTMQYQGVVVYSMADVPLGFGVAAKSTQECRRVDPMSIVVFHQADVGEFIRNEDTLT</sequence>
<reference evidence="1" key="1">
    <citation type="submission" date="2022-04" db="EMBL/GenBank/DDBJ databases">
        <title>Jade perch genome.</title>
        <authorList>
            <person name="Chao B."/>
        </authorList>
    </citation>
    <scope>NUCLEOTIDE SEQUENCE</scope>
    <source>
        <strain evidence="1">CB-2022</strain>
    </source>
</reference>
<evidence type="ECO:0000313" key="2">
    <source>
        <dbReference type="Proteomes" id="UP000831701"/>
    </source>
</evidence>
<name>A0ACB8XCU4_9TELE</name>
<evidence type="ECO:0000313" key="1">
    <source>
        <dbReference type="EMBL" id="KAI3377766.1"/>
    </source>
</evidence>
<proteinExistence type="predicted"/>
<organism evidence="1 2">
    <name type="scientific">Scortum barcoo</name>
    <name type="common">barcoo grunter</name>
    <dbReference type="NCBI Taxonomy" id="214431"/>
    <lineage>
        <taxon>Eukaryota</taxon>
        <taxon>Metazoa</taxon>
        <taxon>Chordata</taxon>
        <taxon>Craniata</taxon>
        <taxon>Vertebrata</taxon>
        <taxon>Euteleostomi</taxon>
        <taxon>Actinopterygii</taxon>
        <taxon>Neopterygii</taxon>
        <taxon>Teleostei</taxon>
        <taxon>Neoteleostei</taxon>
        <taxon>Acanthomorphata</taxon>
        <taxon>Eupercaria</taxon>
        <taxon>Centrarchiformes</taxon>
        <taxon>Terapontoidei</taxon>
        <taxon>Terapontidae</taxon>
        <taxon>Scortum</taxon>
    </lineage>
</organism>
<dbReference type="EMBL" id="CM041531">
    <property type="protein sequence ID" value="KAI3377766.1"/>
    <property type="molecule type" value="Genomic_DNA"/>
</dbReference>